<keyword evidence="1 3" id="KW-0853">WD repeat</keyword>
<dbReference type="PROSITE" id="PS50082">
    <property type="entry name" value="WD_REPEATS_2"/>
    <property type="match status" value="1"/>
</dbReference>
<sequence>MALLGVDTTSLLTQHPLEMLLISASSPDPHSTIIIDPKTGVSAWTYKGAELQGAAPGALEILGEDAEHMILATKDARLVHLIGVPNKDRFHQKIVMPAAVSAICSLKSGKIVFMAIGKQIFAWLLSSGELLSVVDAHYQNISRLVVSDDDSMIFSAAKDGAVHGYLVNELISSDRDHTITPFCKFSTHTLAITDLKITANSSNPRILTSGRDHICAYHSISLNSTLLKISADRPISACAIDLAETRLFLGTDLGNIAQINLFQLSNSSNERELIVSTSDEQNCKFRILNGHSDEITRICVNSDGNLMASGDSTGKYCIWEVASHQCLKVSNMRAAIQTLKFIPFFDSISANSDLVPKIRPIWDLKKEPTKLEKLAIEVSDDLNSEKDQWKNVIDETLEQLLSGNVNFGQKSCCHAENLAAENPEILEEDVIILEDDEDSEKAPEVNLKSKKRKNKKGKPQTPVKPSQQASNSTSSQNSELQKQIDELKAENSKLKQINAQMYEFVAKEMAED</sequence>
<dbReference type="Proteomes" id="UP001152747">
    <property type="component" value="Unassembled WGS sequence"/>
</dbReference>
<feature type="region of interest" description="Disordered" evidence="4">
    <location>
        <begin position="436"/>
        <end position="483"/>
    </location>
</feature>
<proteinExistence type="predicted"/>
<evidence type="ECO:0000256" key="1">
    <source>
        <dbReference type="ARBA" id="ARBA00022574"/>
    </source>
</evidence>
<evidence type="ECO:0000256" key="4">
    <source>
        <dbReference type="SAM" id="MobiDB-lite"/>
    </source>
</evidence>
<keyword evidence="2" id="KW-0677">Repeat</keyword>
<feature type="compositionally biased region" description="Basic residues" evidence="4">
    <location>
        <begin position="448"/>
        <end position="458"/>
    </location>
</feature>
<gene>
    <name evidence="5" type="ORF">CAMP_LOCUS6507</name>
</gene>
<dbReference type="InterPro" id="IPR011047">
    <property type="entry name" value="Quinoprotein_ADH-like_sf"/>
</dbReference>
<dbReference type="GO" id="GO:0006261">
    <property type="term" value="P:DNA-templated DNA replication"/>
    <property type="evidence" value="ECO:0007669"/>
    <property type="project" value="TreeGrafter"/>
</dbReference>
<dbReference type="PROSITE" id="PS50294">
    <property type="entry name" value="WD_REPEATS_REGION"/>
    <property type="match status" value="1"/>
</dbReference>
<protein>
    <submittedName>
        <fullName evidence="5">Uncharacterized protein</fullName>
    </submittedName>
</protein>
<accession>A0A9P1IF27</accession>
<dbReference type="Pfam" id="PF00400">
    <property type="entry name" value="WD40"/>
    <property type="match status" value="2"/>
</dbReference>
<evidence type="ECO:0000313" key="6">
    <source>
        <dbReference type="Proteomes" id="UP001152747"/>
    </source>
</evidence>
<reference evidence="5" key="1">
    <citation type="submission" date="2022-11" db="EMBL/GenBank/DDBJ databases">
        <authorList>
            <person name="Kikuchi T."/>
        </authorList>
    </citation>
    <scope>NUCLEOTIDE SEQUENCE</scope>
    <source>
        <strain evidence="5">PS1010</strain>
    </source>
</reference>
<dbReference type="InterPro" id="IPR015943">
    <property type="entry name" value="WD40/YVTN_repeat-like_dom_sf"/>
</dbReference>
<dbReference type="InterPro" id="IPR001680">
    <property type="entry name" value="WD40_rpt"/>
</dbReference>
<dbReference type="GO" id="GO:0120330">
    <property type="term" value="C:rixosome complex"/>
    <property type="evidence" value="ECO:0007669"/>
    <property type="project" value="TreeGrafter"/>
</dbReference>
<dbReference type="Gene3D" id="2.130.10.10">
    <property type="entry name" value="YVTN repeat-like/Quinoprotein amine dehydrogenase"/>
    <property type="match status" value="2"/>
</dbReference>
<name>A0A9P1IF27_9PELO</name>
<dbReference type="SMART" id="SM00320">
    <property type="entry name" value="WD40"/>
    <property type="match status" value="3"/>
</dbReference>
<dbReference type="AlphaFoldDB" id="A0A9P1IF27"/>
<dbReference type="EMBL" id="CANHGI010000002">
    <property type="protein sequence ID" value="CAI5443870.1"/>
    <property type="molecule type" value="Genomic_DNA"/>
</dbReference>
<dbReference type="SUPFAM" id="SSF50998">
    <property type="entry name" value="Quinoprotein alcohol dehydrogenase-like"/>
    <property type="match status" value="1"/>
</dbReference>
<evidence type="ECO:0000256" key="3">
    <source>
        <dbReference type="PROSITE-ProRule" id="PRU00221"/>
    </source>
</evidence>
<feature type="repeat" description="WD" evidence="3">
    <location>
        <begin position="288"/>
        <end position="329"/>
    </location>
</feature>
<dbReference type="PANTHER" id="PTHR18763">
    <property type="entry name" value="WD-REPEAT PROTEIN 18"/>
    <property type="match status" value="1"/>
</dbReference>
<keyword evidence="6" id="KW-1185">Reference proteome</keyword>
<feature type="compositionally biased region" description="Low complexity" evidence="4">
    <location>
        <begin position="466"/>
        <end position="478"/>
    </location>
</feature>
<dbReference type="OrthoDB" id="756370at2759"/>
<dbReference type="PANTHER" id="PTHR18763:SF0">
    <property type="entry name" value="WD REPEAT-CONTAINING PROTEIN 18"/>
    <property type="match status" value="1"/>
</dbReference>
<organism evidence="5 6">
    <name type="scientific">Caenorhabditis angaria</name>
    <dbReference type="NCBI Taxonomy" id="860376"/>
    <lineage>
        <taxon>Eukaryota</taxon>
        <taxon>Metazoa</taxon>
        <taxon>Ecdysozoa</taxon>
        <taxon>Nematoda</taxon>
        <taxon>Chromadorea</taxon>
        <taxon>Rhabditida</taxon>
        <taxon>Rhabditina</taxon>
        <taxon>Rhabditomorpha</taxon>
        <taxon>Rhabditoidea</taxon>
        <taxon>Rhabditidae</taxon>
        <taxon>Peloderinae</taxon>
        <taxon>Caenorhabditis</taxon>
    </lineage>
</organism>
<dbReference type="GO" id="GO:0006364">
    <property type="term" value="P:rRNA processing"/>
    <property type="evidence" value="ECO:0007669"/>
    <property type="project" value="TreeGrafter"/>
</dbReference>
<dbReference type="InterPro" id="IPR045227">
    <property type="entry name" value="WDR18/Ipi3/RID3"/>
</dbReference>
<evidence type="ECO:0000313" key="5">
    <source>
        <dbReference type="EMBL" id="CAI5443870.1"/>
    </source>
</evidence>
<comment type="caution">
    <text evidence="5">The sequence shown here is derived from an EMBL/GenBank/DDBJ whole genome shotgun (WGS) entry which is preliminary data.</text>
</comment>
<dbReference type="GO" id="GO:0005656">
    <property type="term" value="C:nuclear pre-replicative complex"/>
    <property type="evidence" value="ECO:0007669"/>
    <property type="project" value="TreeGrafter"/>
</dbReference>
<evidence type="ECO:0000256" key="2">
    <source>
        <dbReference type="ARBA" id="ARBA00022737"/>
    </source>
</evidence>